<dbReference type="Proteomes" id="UP000717515">
    <property type="component" value="Unassembled WGS sequence"/>
</dbReference>
<proteinExistence type="predicted"/>
<evidence type="ECO:0000313" key="2">
    <source>
        <dbReference type="Proteomes" id="UP000717515"/>
    </source>
</evidence>
<sequence>MGGKVANLDASQTQTYVMNKEHRDYWRVAANYDCKADKGPGQNLGSALMCPAEGGKPCELGVEIKDEQTFADQIGVHADYTIETSGSVPGVFDIKTSATFGVSYTYTKQFNSGRMVKYTFPVPEGKTCTPTRMSYRLLCKGTIWRVQDDRTDTDCGSLSGIDFKNRFRWFNLESDGSNWYQYVNQPDGQNTQLWTFDSKSGGRPTSCDDIKAPVQVRSMTKITEDPNVYASLSTTDGSSFSAVTCIF</sequence>
<gene>
    <name evidence="1" type="ORF">KVV02_007563</name>
</gene>
<evidence type="ECO:0000313" key="1">
    <source>
        <dbReference type="EMBL" id="KAG9319414.1"/>
    </source>
</evidence>
<dbReference type="AlphaFoldDB" id="A0A9P7ZWN8"/>
<accession>A0A9P7ZWN8</accession>
<organism evidence="1 2">
    <name type="scientific">Mortierella alpina</name>
    <name type="common">Oleaginous fungus</name>
    <name type="synonym">Mortierella renispora</name>
    <dbReference type="NCBI Taxonomy" id="64518"/>
    <lineage>
        <taxon>Eukaryota</taxon>
        <taxon>Fungi</taxon>
        <taxon>Fungi incertae sedis</taxon>
        <taxon>Mucoromycota</taxon>
        <taxon>Mortierellomycotina</taxon>
        <taxon>Mortierellomycetes</taxon>
        <taxon>Mortierellales</taxon>
        <taxon>Mortierellaceae</taxon>
        <taxon>Mortierella</taxon>
    </lineage>
</organism>
<comment type="caution">
    <text evidence="1">The sequence shown here is derived from an EMBL/GenBank/DDBJ whole genome shotgun (WGS) entry which is preliminary data.</text>
</comment>
<name>A0A9P7ZWN8_MORAP</name>
<protein>
    <submittedName>
        <fullName evidence="1">Uncharacterized protein</fullName>
    </submittedName>
</protein>
<dbReference type="EMBL" id="JAIFTL010000462">
    <property type="protein sequence ID" value="KAG9319414.1"/>
    <property type="molecule type" value="Genomic_DNA"/>
</dbReference>
<reference evidence="1" key="1">
    <citation type="submission" date="2021-07" db="EMBL/GenBank/DDBJ databases">
        <title>Draft genome of Mortierella alpina, strain LL118, isolated from an aspen leaf litter sample.</title>
        <authorList>
            <person name="Yang S."/>
            <person name="Vinatzer B.A."/>
        </authorList>
    </citation>
    <scope>NUCLEOTIDE SEQUENCE</scope>
    <source>
        <strain evidence="1">LL118</strain>
    </source>
</reference>